<feature type="region of interest" description="Disordered" evidence="1">
    <location>
        <begin position="1"/>
        <end position="269"/>
    </location>
</feature>
<accession>A0A6A4X783</accession>
<evidence type="ECO:0000313" key="2">
    <source>
        <dbReference type="EMBL" id="KAF0313309.1"/>
    </source>
</evidence>
<keyword evidence="3" id="KW-1185">Reference proteome</keyword>
<feature type="compositionally biased region" description="Low complexity" evidence="1">
    <location>
        <begin position="81"/>
        <end position="100"/>
    </location>
</feature>
<dbReference type="AlphaFoldDB" id="A0A6A4X783"/>
<organism evidence="2 3">
    <name type="scientific">Amphibalanus amphitrite</name>
    <name type="common">Striped barnacle</name>
    <name type="synonym">Balanus amphitrite</name>
    <dbReference type="NCBI Taxonomy" id="1232801"/>
    <lineage>
        <taxon>Eukaryota</taxon>
        <taxon>Metazoa</taxon>
        <taxon>Ecdysozoa</taxon>
        <taxon>Arthropoda</taxon>
        <taxon>Crustacea</taxon>
        <taxon>Multicrustacea</taxon>
        <taxon>Cirripedia</taxon>
        <taxon>Thoracica</taxon>
        <taxon>Thoracicalcarea</taxon>
        <taxon>Balanomorpha</taxon>
        <taxon>Balanoidea</taxon>
        <taxon>Balanidae</taxon>
        <taxon>Amphibalaninae</taxon>
        <taxon>Amphibalanus</taxon>
    </lineage>
</organism>
<feature type="compositionally biased region" description="Polar residues" evidence="1">
    <location>
        <begin position="171"/>
        <end position="181"/>
    </location>
</feature>
<feature type="compositionally biased region" description="Basic and acidic residues" evidence="1">
    <location>
        <begin position="37"/>
        <end position="76"/>
    </location>
</feature>
<dbReference type="OrthoDB" id="6612025at2759"/>
<feature type="compositionally biased region" description="Polar residues" evidence="1">
    <location>
        <begin position="201"/>
        <end position="229"/>
    </location>
</feature>
<proteinExistence type="predicted"/>
<sequence length="354" mass="38659">MMDSCKLSGQDVPVAKERVPELPPLSSSVLGMSSEPYVDRQETASRWKASDRTENGHRESEGAEKQSRAVQKEETRTPNGVSTSTVEEVTSEVTSKTLETSRLHQPVTEQLASKQFSKTIKPETEERRRAPPASSEGRGQSVGQPPSREENSSRAPTAPFISAGITATPYVDQQETVSRSQVSERTEAGQREAESEETRKQTVQHAVSRTPTGSSSTTVEEQSTRTVSQSKEESRARPSQQRREHIIPVRLSRFPARRPPLRETSADRRHSVAAWPGLDWGQPPSADWWLSSDWGRPVRPAGGQSAEGLRPAALWPELHPQQPAFHCPVVGGPQAAALAALYSPQPPAGAANST</sequence>
<feature type="compositionally biased region" description="Basic and acidic residues" evidence="1">
    <location>
        <begin position="182"/>
        <end position="200"/>
    </location>
</feature>
<feature type="compositionally biased region" description="Basic and acidic residues" evidence="1">
    <location>
        <begin position="120"/>
        <end position="129"/>
    </location>
</feature>
<gene>
    <name evidence="2" type="ORF">FJT64_016163</name>
</gene>
<evidence type="ECO:0000256" key="1">
    <source>
        <dbReference type="SAM" id="MobiDB-lite"/>
    </source>
</evidence>
<feature type="compositionally biased region" description="Polar residues" evidence="1">
    <location>
        <begin position="107"/>
        <end position="118"/>
    </location>
</feature>
<dbReference type="Proteomes" id="UP000440578">
    <property type="component" value="Unassembled WGS sequence"/>
</dbReference>
<protein>
    <submittedName>
        <fullName evidence="2">Uncharacterized protein</fullName>
    </submittedName>
</protein>
<reference evidence="2 3" key="1">
    <citation type="submission" date="2019-07" db="EMBL/GenBank/DDBJ databases">
        <title>Draft genome assembly of a fouling barnacle, Amphibalanus amphitrite (Darwin, 1854): The first reference genome for Thecostraca.</title>
        <authorList>
            <person name="Kim W."/>
        </authorList>
    </citation>
    <scope>NUCLEOTIDE SEQUENCE [LARGE SCALE GENOMIC DNA]</scope>
    <source>
        <strain evidence="2">SNU_AA5</strain>
        <tissue evidence="2">Soma without cirri and trophi</tissue>
    </source>
</reference>
<comment type="caution">
    <text evidence="2">The sequence shown here is derived from an EMBL/GenBank/DDBJ whole genome shotgun (WGS) entry which is preliminary data.</text>
</comment>
<feature type="compositionally biased region" description="Basic and acidic residues" evidence="1">
    <location>
        <begin position="230"/>
        <end position="247"/>
    </location>
</feature>
<dbReference type="EMBL" id="VIIS01000100">
    <property type="protein sequence ID" value="KAF0313309.1"/>
    <property type="molecule type" value="Genomic_DNA"/>
</dbReference>
<name>A0A6A4X783_AMPAM</name>
<evidence type="ECO:0000313" key="3">
    <source>
        <dbReference type="Proteomes" id="UP000440578"/>
    </source>
</evidence>
<feature type="compositionally biased region" description="Basic and acidic residues" evidence="1">
    <location>
        <begin position="260"/>
        <end position="269"/>
    </location>
</feature>